<dbReference type="GO" id="GO:0003700">
    <property type="term" value="F:DNA-binding transcription factor activity"/>
    <property type="evidence" value="ECO:0007669"/>
    <property type="project" value="TreeGrafter"/>
</dbReference>
<dbReference type="RefSeq" id="WP_133994262.1">
    <property type="nucleotide sequence ID" value="NZ_SODV01000001.1"/>
</dbReference>
<keyword evidence="2 4" id="KW-0238">DNA-binding</keyword>
<feature type="DNA-binding region" description="H-T-H motif" evidence="4">
    <location>
        <begin position="35"/>
        <end position="54"/>
    </location>
</feature>
<dbReference type="SUPFAM" id="SSF46689">
    <property type="entry name" value="Homeodomain-like"/>
    <property type="match status" value="1"/>
</dbReference>
<dbReference type="PROSITE" id="PS50977">
    <property type="entry name" value="HTH_TETR_2"/>
    <property type="match status" value="1"/>
</dbReference>
<protein>
    <submittedName>
        <fullName evidence="6">TetR family transcriptional regulator</fullName>
    </submittedName>
</protein>
<evidence type="ECO:0000259" key="5">
    <source>
        <dbReference type="PROSITE" id="PS50977"/>
    </source>
</evidence>
<proteinExistence type="predicted"/>
<dbReference type="Proteomes" id="UP000294498">
    <property type="component" value="Unassembled WGS sequence"/>
</dbReference>
<name>A0A4R8DUL8_9BACT</name>
<dbReference type="InterPro" id="IPR025996">
    <property type="entry name" value="MT1864/Rv1816-like_C"/>
</dbReference>
<dbReference type="AlphaFoldDB" id="A0A4R8DUL8"/>
<comment type="caution">
    <text evidence="6">The sequence shown here is derived from an EMBL/GenBank/DDBJ whole genome shotgun (WGS) entry which is preliminary data.</text>
</comment>
<dbReference type="Pfam" id="PF00440">
    <property type="entry name" value="TetR_N"/>
    <property type="match status" value="1"/>
</dbReference>
<dbReference type="InterPro" id="IPR009057">
    <property type="entry name" value="Homeodomain-like_sf"/>
</dbReference>
<gene>
    <name evidence="6" type="ORF">EDB95_2659</name>
</gene>
<dbReference type="Pfam" id="PF13305">
    <property type="entry name" value="TetR_C_33"/>
    <property type="match status" value="1"/>
</dbReference>
<keyword evidence="7" id="KW-1185">Reference proteome</keyword>
<keyword evidence="3" id="KW-0804">Transcription</keyword>
<dbReference type="InterPro" id="IPR050109">
    <property type="entry name" value="HTH-type_TetR-like_transc_reg"/>
</dbReference>
<evidence type="ECO:0000256" key="3">
    <source>
        <dbReference type="ARBA" id="ARBA00023163"/>
    </source>
</evidence>
<sequence>MGTLERKQRLKEEVRCRILEASWQIVQEEGWHALSMRKIADAIEYTAPIIYGYFENKEAILKELTCQGFRILSAKVREARAKHDDPALQLEAMWMAYWDFAFEHQAYYQLMYGVDVDCCQLEASIRDAEKTTDLLDESLAKLIAESKNPHEDPCRRFYTFWAVVHGLISLNIVRKGTLSLDVNRSILKDALRAIIIDIKGCKAE</sequence>
<dbReference type="PRINTS" id="PR00455">
    <property type="entry name" value="HTHTETR"/>
</dbReference>
<dbReference type="InterPro" id="IPR036271">
    <property type="entry name" value="Tet_transcr_reg_TetR-rel_C_sf"/>
</dbReference>
<evidence type="ECO:0000256" key="1">
    <source>
        <dbReference type="ARBA" id="ARBA00023015"/>
    </source>
</evidence>
<dbReference type="PANTHER" id="PTHR30055">
    <property type="entry name" value="HTH-TYPE TRANSCRIPTIONAL REGULATOR RUTR"/>
    <property type="match status" value="1"/>
</dbReference>
<organism evidence="6 7">
    <name type="scientific">Dinghuibacter silviterrae</name>
    <dbReference type="NCBI Taxonomy" id="1539049"/>
    <lineage>
        <taxon>Bacteria</taxon>
        <taxon>Pseudomonadati</taxon>
        <taxon>Bacteroidota</taxon>
        <taxon>Chitinophagia</taxon>
        <taxon>Chitinophagales</taxon>
        <taxon>Chitinophagaceae</taxon>
        <taxon>Dinghuibacter</taxon>
    </lineage>
</organism>
<dbReference type="GO" id="GO:0000976">
    <property type="term" value="F:transcription cis-regulatory region binding"/>
    <property type="evidence" value="ECO:0007669"/>
    <property type="project" value="TreeGrafter"/>
</dbReference>
<evidence type="ECO:0000256" key="2">
    <source>
        <dbReference type="ARBA" id="ARBA00023125"/>
    </source>
</evidence>
<dbReference type="Gene3D" id="1.10.357.10">
    <property type="entry name" value="Tetracycline Repressor, domain 2"/>
    <property type="match status" value="1"/>
</dbReference>
<reference evidence="6 7" key="1">
    <citation type="submission" date="2019-03" db="EMBL/GenBank/DDBJ databases">
        <title>Genomic Encyclopedia of Type Strains, Phase IV (KMG-IV): sequencing the most valuable type-strain genomes for metagenomic binning, comparative biology and taxonomic classification.</title>
        <authorList>
            <person name="Goeker M."/>
        </authorList>
    </citation>
    <scope>NUCLEOTIDE SEQUENCE [LARGE SCALE GENOMIC DNA]</scope>
    <source>
        <strain evidence="6 7">DSM 100059</strain>
    </source>
</reference>
<evidence type="ECO:0000313" key="6">
    <source>
        <dbReference type="EMBL" id="TDX01618.1"/>
    </source>
</evidence>
<evidence type="ECO:0000256" key="4">
    <source>
        <dbReference type="PROSITE-ProRule" id="PRU00335"/>
    </source>
</evidence>
<keyword evidence="1" id="KW-0805">Transcription regulation</keyword>
<dbReference type="OrthoDB" id="594604at2"/>
<evidence type="ECO:0000313" key="7">
    <source>
        <dbReference type="Proteomes" id="UP000294498"/>
    </source>
</evidence>
<feature type="domain" description="HTH tetR-type" evidence="5">
    <location>
        <begin position="12"/>
        <end position="72"/>
    </location>
</feature>
<accession>A0A4R8DUL8</accession>
<dbReference type="EMBL" id="SODV01000001">
    <property type="protein sequence ID" value="TDX01618.1"/>
    <property type="molecule type" value="Genomic_DNA"/>
</dbReference>
<dbReference type="InterPro" id="IPR001647">
    <property type="entry name" value="HTH_TetR"/>
</dbReference>
<dbReference type="SUPFAM" id="SSF48498">
    <property type="entry name" value="Tetracyclin repressor-like, C-terminal domain"/>
    <property type="match status" value="1"/>
</dbReference>
<dbReference type="PANTHER" id="PTHR30055:SF234">
    <property type="entry name" value="HTH-TYPE TRANSCRIPTIONAL REGULATOR BETI"/>
    <property type="match status" value="1"/>
</dbReference>